<dbReference type="Gene3D" id="3.30.70.1050">
    <property type="entry name" value="Trigger factor ribosome-binding domain"/>
    <property type="match status" value="1"/>
</dbReference>
<feature type="domain" description="Trigger factor ribosome-binding bacterial" evidence="1">
    <location>
        <begin position="1"/>
        <end position="146"/>
    </location>
</feature>
<evidence type="ECO:0000313" key="3">
    <source>
        <dbReference type="Proteomes" id="UP000825483"/>
    </source>
</evidence>
<dbReference type="PANTHER" id="PTHR30560">
    <property type="entry name" value="TRIGGER FACTOR CHAPERONE AND PEPTIDYL-PROLYL CIS/TRANS ISOMERASE"/>
    <property type="match status" value="1"/>
</dbReference>
<dbReference type="InterPro" id="IPR005215">
    <property type="entry name" value="Trig_fac"/>
</dbReference>
<evidence type="ECO:0000259" key="1">
    <source>
        <dbReference type="Pfam" id="PF05697"/>
    </source>
</evidence>
<organism evidence="2 3">
    <name type="scientific">Prevotella lacticifex</name>
    <dbReference type="NCBI Taxonomy" id="2854755"/>
    <lineage>
        <taxon>Bacteria</taxon>
        <taxon>Pseudomonadati</taxon>
        <taxon>Bacteroidota</taxon>
        <taxon>Bacteroidia</taxon>
        <taxon>Bacteroidales</taxon>
        <taxon>Prevotellaceae</taxon>
        <taxon>Prevotella</taxon>
    </lineage>
</organism>
<dbReference type="RefSeq" id="WP_223928694.1">
    <property type="nucleotide sequence ID" value="NZ_BPTU01000002.1"/>
</dbReference>
<dbReference type="PANTHER" id="PTHR30560:SF3">
    <property type="entry name" value="TRIGGER FACTOR-LIKE PROTEIN TIG, CHLOROPLASTIC"/>
    <property type="match status" value="1"/>
</dbReference>
<dbReference type="SUPFAM" id="SSF109998">
    <property type="entry name" value="Triger factor/SurA peptide-binding domain-like"/>
    <property type="match status" value="1"/>
</dbReference>
<gene>
    <name evidence="2" type="ORF">PRLR5076_24270</name>
</gene>
<dbReference type="GO" id="GO:0051083">
    <property type="term" value="P:'de novo' cotranslational protein folding"/>
    <property type="evidence" value="ECO:0007669"/>
    <property type="project" value="TreeGrafter"/>
</dbReference>
<dbReference type="Proteomes" id="UP000825483">
    <property type="component" value="Unassembled WGS sequence"/>
</dbReference>
<dbReference type="Gene3D" id="1.10.3120.10">
    <property type="entry name" value="Trigger factor, C-terminal domain"/>
    <property type="match status" value="1"/>
</dbReference>
<dbReference type="NCBIfam" id="TIGR00115">
    <property type="entry name" value="tig"/>
    <property type="match status" value="1"/>
</dbReference>
<dbReference type="InterPro" id="IPR037041">
    <property type="entry name" value="Trigger_fac_C_sf"/>
</dbReference>
<protein>
    <submittedName>
        <fullName evidence="2">Trigger factor</fullName>
    </submittedName>
</protein>
<dbReference type="PIRSF" id="PIRSF003095">
    <property type="entry name" value="Trigger_factor"/>
    <property type="match status" value="1"/>
</dbReference>
<dbReference type="InterPro" id="IPR027304">
    <property type="entry name" value="Trigger_fact/SurA_dom_sf"/>
</dbReference>
<name>A0A9R1CBL1_9BACT</name>
<dbReference type="InterPro" id="IPR036611">
    <property type="entry name" value="Trigger_fac_ribosome-bd_sf"/>
</dbReference>
<dbReference type="InterPro" id="IPR008881">
    <property type="entry name" value="Trigger_fac_ribosome-bd_bac"/>
</dbReference>
<dbReference type="SUPFAM" id="SSF102735">
    <property type="entry name" value="Trigger factor ribosome-binding domain"/>
    <property type="match status" value="1"/>
</dbReference>
<dbReference type="Pfam" id="PF05697">
    <property type="entry name" value="Trigger_N"/>
    <property type="match status" value="1"/>
</dbReference>
<dbReference type="GeneID" id="72466381"/>
<dbReference type="GO" id="GO:0044183">
    <property type="term" value="F:protein folding chaperone"/>
    <property type="evidence" value="ECO:0007669"/>
    <property type="project" value="TreeGrafter"/>
</dbReference>
<keyword evidence="3" id="KW-1185">Reference proteome</keyword>
<sequence length="463" mass="52188">MQISFENPDKVNGLLTITVEENDFKDDVEKTLKDYRKRANVPGFRPGQVPMGMIKRQFGTQVKVDVINKLLGENLDKYITDNKINMLGQPLPHEGQAPVDLEKAAPYTFQFDIAVAPEFEAKLSGRDKVAYYDIKVDDDLIDKQVDMFASRAGSYAKADVYDPEQRDVLKGDLRELDANGNTLEGGITLSDESLMPVYFDDEAEKEKFANAKPGDIITFNPTAAYKGKDTSIAALLKCDRDKVGEHKGDFTFQVTEVSRFVKHEVNAELWEGIYGKDSGIKDEKGFREAIAKGLAEQLKGDSDFKFLQDVRAHVLKKIGKVQYPDELLKRILLANNSKNLKTEEDKKKFIDNNYAGSLETLTWDLAKNQLAEAQKIKVDTPDIKEAAAEMARMQFAQYGMTNIPDEYVAKYAEELLKKPETVQQMADRALDTKLTAALKDVVKLDHKEISLDDFNKMLEEGNK</sequence>
<dbReference type="GO" id="GO:0043022">
    <property type="term" value="F:ribosome binding"/>
    <property type="evidence" value="ECO:0007669"/>
    <property type="project" value="TreeGrafter"/>
</dbReference>
<evidence type="ECO:0000313" key="2">
    <source>
        <dbReference type="EMBL" id="GJG59576.1"/>
    </source>
</evidence>
<accession>A0A9R1CBL1</accession>
<dbReference type="AlphaFoldDB" id="A0A9R1CBL1"/>
<comment type="caution">
    <text evidence="2">The sequence shown here is derived from an EMBL/GenBank/DDBJ whole genome shotgun (WGS) entry which is preliminary data.</text>
</comment>
<dbReference type="GO" id="GO:0043335">
    <property type="term" value="P:protein unfolding"/>
    <property type="evidence" value="ECO:0007669"/>
    <property type="project" value="TreeGrafter"/>
</dbReference>
<dbReference type="GO" id="GO:0003755">
    <property type="term" value="F:peptidyl-prolyl cis-trans isomerase activity"/>
    <property type="evidence" value="ECO:0007669"/>
    <property type="project" value="TreeGrafter"/>
</dbReference>
<proteinExistence type="predicted"/>
<dbReference type="GO" id="GO:0015031">
    <property type="term" value="P:protein transport"/>
    <property type="evidence" value="ECO:0007669"/>
    <property type="project" value="InterPro"/>
</dbReference>
<dbReference type="EMBL" id="BPUB01000002">
    <property type="protein sequence ID" value="GJG59576.1"/>
    <property type="molecule type" value="Genomic_DNA"/>
</dbReference>
<reference evidence="2" key="1">
    <citation type="journal article" date="2022" name="Int. J. Syst. Evol. Microbiol.">
        <title>Prevotella lacticifex sp. nov., isolated from the rumen of cows.</title>
        <authorList>
            <person name="Shinkai T."/>
            <person name="Ikeyama N."/>
            <person name="Kumagai M."/>
            <person name="Ohmori H."/>
            <person name="Sakamoto M."/>
            <person name="Ohkuma M."/>
            <person name="Mitsumori M."/>
        </authorList>
    </citation>
    <scope>NUCLEOTIDE SEQUENCE</scope>
    <source>
        <strain evidence="2">R5076</strain>
    </source>
</reference>